<organism evidence="13 14">
    <name type="scientific">Camelus ferus</name>
    <name type="common">Wild bactrian camel</name>
    <name type="synonym">Camelus bactrianus ferus</name>
    <dbReference type="NCBI Taxonomy" id="419612"/>
    <lineage>
        <taxon>Eukaryota</taxon>
        <taxon>Metazoa</taxon>
        <taxon>Chordata</taxon>
        <taxon>Craniata</taxon>
        <taxon>Vertebrata</taxon>
        <taxon>Euteleostomi</taxon>
        <taxon>Mammalia</taxon>
        <taxon>Eutheria</taxon>
        <taxon>Laurasiatheria</taxon>
        <taxon>Artiodactyla</taxon>
        <taxon>Tylopoda</taxon>
        <taxon>Camelidae</taxon>
        <taxon>Camelus</taxon>
    </lineage>
</organism>
<protein>
    <recommendedName>
        <fullName evidence="10">Fidgetin-like protein 2</fullName>
    </recommendedName>
</protein>
<dbReference type="FunFam" id="1.10.8.60:FF:000093">
    <property type="entry name" value="Fidgetin like 2"/>
    <property type="match status" value="1"/>
</dbReference>
<evidence type="ECO:0000313" key="14">
    <source>
        <dbReference type="RefSeq" id="XP_032348757.1"/>
    </source>
</evidence>
<comment type="function">
    <text evidence="9">Microtubule-severing enzyme that negatively regulates cell migration and wound healing. In migrating cells, targets dynamic microtubules (MTs) at the leading edge and severs them, thereby suppressing motility. Microtubule severing releases ARHGEF2 which activates RHOA, which in turn regulates focal ahesion turnover via focal adhesion kinase, as opposed to F-actin polymerization, to suppress cell motility. Negative regulator of axon regeneration that suppresses axonal growth by selectively severing dynamic MTs in the distal axon shaft and growth cone. Contributes to proper cell branching during endothelial and neuronal development.</text>
</comment>
<feature type="domain" description="AAA+ ATPase" evidence="12">
    <location>
        <begin position="603"/>
        <end position="738"/>
    </location>
</feature>
<evidence type="ECO:0000256" key="10">
    <source>
        <dbReference type="ARBA" id="ARBA00071984"/>
    </source>
</evidence>
<evidence type="ECO:0000256" key="9">
    <source>
        <dbReference type="ARBA" id="ARBA00058070"/>
    </source>
</evidence>
<dbReference type="FunFam" id="3.40.50.300:FF:000495">
    <property type="entry name" value="Fidgetin like 2"/>
    <property type="match status" value="1"/>
</dbReference>
<reference evidence="14" key="1">
    <citation type="submission" date="2025-08" db="UniProtKB">
        <authorList>
            <consortium name="RefSeq"/>
        </authorList>
    </citation>
    <scope>IDENTIFICATION</scope>
    <source>
        <tissue evidence="14">Ear skin</tissue>
    </source>
</reference>
<dbReference type="GO" id="GO:0005524">
    <property type="term" value="F:ATP binding"/>
    <property type="evidence" value="ECO:0007669"/>
    <property type="project" value="UniProtKB-KW"/>
</dbReference>
<sequence>MKLREQKACRPQRAGLIFFLGLFWLGPFLVLRAHGMWPLPHLPMPSPPRSPAPSSPPFLQLRSEFRDLEGEPLDLVGGPLLPPGSAPPRYASLPDHSLWRWENSGQKEAALFLTLGRQEPPPWDSVLSSVKSIYLGGVLHRSDDMDVPALPAQLSTSAAQCPPPQRPILALSKMHWTPEHAQPLNQWPEQHLDVSSTTPSPAHKLELPPGGRQRCHYAWAHDDISALTASNLLKRYAEKYSGVLDSPYERPTLGGYGDAAFLNGAKGDPEPWPGPENPYPLASLHEGLPGTKSGSGGGSGVLGGSPVLAGNLPEPLYAGNACGGPSAAPEYAAGYGGGYLAPSYCSQTSAALPPPPPAALLQPPPPPGYGPSGPLYNYPAGGYAAQPGYAALPPPPAPPPAPYLTSGLAAPTPLPAPAPPRPAPASYGFQAAAAGAEAGVSLKRKAADEGAEGRYRKYVYEPAKAPAADGTSYPAADNGECRGNGFRSKPPGAAEEASGKYGSGVPLKVLGSPVYGPQVEPFEKFPERAPALAPRGGFAVPLGEPPKGVDPGALELVTSKMVDCGPPVQWADVAGQGALKAALEEELVWPLLRPPAYPGSPRPPRTVLLFGPRGAGKALLGRCLATQLGATLLRLRGATLAAPGASEGARLLQAAFAAARCRPPAVLLISELDALLPARDDGAAPAGALQAPLLACLDGGCGAGADGVLVVGTTSRPSALDEATRRRFALRFYVTLPDGPARGQILQRALAQQGCALSERELAALVQGTQGFSGGELGQLCQQAAAGAVHPGLQRPLSYKDLEAALAKVGPRASPKDLDLFVEWDKMYGFGH</sequence>
<dbReference type="PANTHER" id="PTHR23074:SF33">
    <property type="entry name" value="FIDGETIN-LIKE PROTEIN 2"/>
    <property type="match status" value="1"/>
</dbReference>
<dbReference type="InterPro" id="IPR027417">
    <property type="entry name" value="P-loop_NTPase"/>
</dbReference>
<comment type="catalytic activity">
    <reaction evidence="8">
        <text>ATP + H2O = ADP + phosphate + H(+)</text>
        <dbReference type="Rhea" id="RHEA:13065"/>
        <dbReference type="ChEBI" id="CHEBI:15377"/>
        <dbReference type="ChEBI" id="CHEBI:15378"/>
        <dbReference type="ChEBI" id="CHEBI:30616"/>
        <dbReference type="ChEBI" id="CHEBI:43474"/>
        <dbReference type="ChEBI" id="CHEBI:456216"/>
    </reaction>
</comment>
<dbReference type="InterPro" id="IPR050304">
    <property type="entry name" value="MT-severing_AAA_ATPase"/>
</dbReference>
<evidence type="ECO:0000256" key="11">
    <source>
        <dbReference type="SAM" id="MobiDB-lite"/>
    </source>
</evidence>
<evidence type="ECO:0000256" key="3">
    <source>
        <dbReference type="ARBA" id="ARBA00006914"/>
    </source>
</evidence>
<evidence type="ECO:0000256" key="7">
    <source>
        <dbReference type="ARBA" id="ARBA00022840"/>
    </source>
</evidence>
<dbReference type="GO" id="GO:0005938">
    <property type="term" value="C:cell cortex"/>
    <property type="evidence" value="ECO:0007669"/>
    <property type="project" value="UniProtKB-SubCell"/>
</dbReference>
<feature type="compositionally biased region" description="Polar residues" evidence="11">
    <location>
        <begin position="190"/>
        <end position="200"/>
    </location>
</feature>
<keyword evidence="13" id="KW-1185">Reference proteome</keyword>
<dbReference type="AlphaFoldDB" id="A0A8B8U2X7"/>
<dbReference type="GeneID" id="102520244"/>
<dbReference type="KEGG" id="cfr:102520244"/>
<comment type="cofactor">
    <cofactor evidence="1">
        <name>Mg(2+)</name>
        <dbReference type="ChEBI" id="CHEBI:18420"/>
    </cofactor>
</comment>
<keyword evidence="5" id="KW-0547">Nucleotide-binding</keyword>
<feature type="region of interest" description="Disordered" evidence="11">
    <location>
        <begin position="265"/>
        <end position="296"/>
    </location>
</feature>
<dbReference type="Pfam" id="PF00004">
    <property type="entry name" value="AAA"/>
    <property type="match status" value="1"/>
</dbReference>
<dbReference type="PANTHER" id="PTHR23074">
    <property type="entry name" value="AAA DOMAIN-CONTAINING"/>
    <property type="match status" value="1"/>
</dbReference>
<evidence type="ECO:0000256" key="1">
    <source>
        <dbReference type="ARBA" id="ARBA00001946"/>
    </source>
</evidence>
<dbReference type="InterPro" id="IPR003593">
    <property type="entry name" value="AAA+_ATPase"/>
</dbReference>
<feature type="region of interest" description="Disordered" evidence="11">
    <location>
        <begin position="466"/>
        <end position="500"/>
    </location>
</feature>
<evidence type="ECO:0000256" key="4">
    <source>
        <dbReference type="ARBA" id="ARBA00022490"/>
    </source>
</evidence>
<gene>
    <name evidence="14" type="primary">FIGNL2</name>
</gene>
<proteinExistence type="inferred from homology"/>
<evidence type="ECO:0000256" key="6">
    <source>
        <dbReference type="ARBA" id="ARBA00022801"/>
    </source>
</evidence>
<dbReference type="CTD" id="401720"/>
<feature type="region of interest" description="Disordered" evidence="11">
    <location>
        <begin position="402"/>
        <end position="422"/>
    </location>
</feature>
<keyword evidence="6" id="KW-0378">Hydrolase</keyword>
<feature type="compositionally biased region" description="Pro residues" evidence="11">
    <location>
        <begin position="412"/>
        <end position="422"/>
    </location>
</feature>
<feature type="region of interest" description="Disordered" evidence="11">
    <location>
        <begin position="190"/>
        <end position="209"/>
    </location>
</feature>
<evidence type="ECO:0000256" key="5">
    <source>
        <dbReference type="ARBA" id="ARBA00022741"/>
    </source>
</evidence>
<evidence type="ECO:0000259" key="12">
    <source>
        <dbReference type="SMART" id="SM00382"/>
    </source>
</evidence>
<dbReference type="SMART" id="SM00382">
    <property type="entry name" value="AAA"/>
    <property type="match status" value="1"/>
</dbReference>
<evidence type="ECO:0000256" key="8">
    <source>
        <dbReference type="ARBA" id="ARBA00049360"/>
    </source>
</evidence>
<name>A0A8B8U2X7_CAMFR</name>
<comment type="subcellular location">
    <subcellularLocation>
        <location evidence="2">Cytoplasm</location>
        <location evidence="2">Cell cortex</location>
    </subcellularLocation>
</comment>
<dbReference type="Gene3D" id="1.10.8.60">
    <property type="match status" value="1"/>
</dbReference>
<evidence type="ECO:0000256" key="2">
    <source>
        <dbReference type="ARBA" id="ARBA00004544"/>
    </source>
</evidence>
<accession>A0A8B8U2X7</accession>
<dbReference type="RefSeq" id="XP_032348757.1">
    <property type="nucleotide sequence ID" value="XM_032492866.1"/>
</dbReference>
<dbReference type="GO" id="GO:0016887">
    <property type="term" value="F:ATP hydrolysis activity"/>
    <property type="evidence" value="ECO:0007669"/>
    <property type="project" value="InterPro"/>
</dbReference>
<keyword evidence="4" id="KW-0963">Cytoplasm</keyword>
<dbReference type="SUPFAM" id="SSF52540">
    <property type="entry name" value="P-loop containing nucleoside triphosphate hydrolases"/>
    <property type="match status" value="1"/>
</dbReference>
<keyword evidence="7" id="KW-0067">ATP-binding</keyword>
<comment type="similarity">
    <text evidence="3">Belongs to the AAA ATPase family.</text>
</comment>
<dbReference type="Gene3D" id="3.40.50.300">
    <property type="entry name" value="P-loop containing nucleotide triphosphate hydrolases"/>
    <property type="match status" value="1"/>
</dbReference>
<dbReference type="InterPro" id="IPR003959">
    <property type="entry name" value="ATPase_AAA_core"/>
</dbReference>
<evidence type="ECO:0000313" key="13">
    <source>
        <dbReference type="Proteomes" id="UP000694856"/>
    </source>
</evidence>
<dbReference type="GO" id="GO:0008568">
    <property type="term" value="F:microtubule severing ATPase activity"/>
    <property type="evidence" value="ECO:0007669"/>
    <property type="project" value="TreeGrafter"/>
</dbReference>
<dbReference type="Proteomes" id="UP000694856">
    <property type="component" value="Chromosome 12"/>
</dbReference>